<evidence type="ECO:0000256" key="1">
    <source>
        <dbReference type="ARBA" id="ARBA00004167"/>
    </source>
</evidence>
<feature type="disulfide bond" evidence="7">
    <location>
        <begin position="71"/>
        <end position="83"/>
    </location>
</feature>
<feature type="signal peptide" evidence="8">
    <location>
        <begin position="1"/>
        <end position="26"/>
    </location>
</feature>
<dbReference type="OMA" id="ICRVDER"/>
<sequence>MKGTSRLCWPLQLLLLLATTTTTVAGQKITGECRSDEFKCKATGRCLGERWRCDGLIDCGDGDDSDERDCCTGNHFLCDNGRCIQQRLVCDNFVNNCGDWSDEKHCVCSSGLFKCSNNGRCIPASWRCDGTNDCGTDSGNDDSDERGCANRPPPEVTRLSVVPAVTSASVSWMAPRGELFNIKLMGRDSA</sequence>
<dbReference type="InterPro" id="IPR002172">
    <property type="entry name" value="LDrepeatLR_classA_rpt"/>
</dbReference>
<keyword evidence="10" id="KW-0449">Lipoprotein</keyword>
<comment type="caution">
    <text evidence="7">Lacks conserved residue(s) required for the propagation of feature annotation.</text>
</comment>
<keyword evidence="10" id="KW-0675">Receptor</keyword>
<dbReference type="OrthoDB" id="10005216at2759"/>
<dbReference type="Pfam" id="PF00057">
    <property type="entry name" value="Ldl_recept_a"/>
    <property type="match status" value="3"/>
</dbReference>
<evidence type="ECO:0000256" key="3">
    <source>
        <dbReference type="ARBA" id="ARBA00022737"/>
    </source>
</evidence>
<reference evidence="10" key="1">
    <citation type="submission" date="2025-08" db="UniProtKB">
        <authorList>
            <consortium name="RefSeq"/>
        </authorList>
    </citation>
    <scope>IDENTIFICATION</scope>
    <source>
        <tissue evidence="10">Whole organism</tissue>
    </source>
</reference>
<dbReference type="Proteomes" id="UP000694843">
    <property type="component" value="Unplaced"/>
</dbReference>
<evidence type="ECO:0000256" key="6">
    <source>
        <dbReference type="ARBA" id="ARBA00023157"/>
    </source>
</evidence>
<organism evidence="9 10">
    <name type="scientific">Hyalella azteca</name>
    <name type="common">Amphipod</name>
    <dbReference type="NCBI Taxonomy" id="294128"/>
    <lineage>
        <taxon>Eukaryota</taxon>
        <taxon>Metazoa</taxon>
        <taxon>Ecdysozoa</taxon>
        <taxon>Arthropoda</taxon>
        <taxon>Crustacea</taxon>
        <taxon>Multicrustacea</taxon>
        <taxon>Malacostraca</taxon>
        <taxon>Eumalacostraca</taxon>
        <taxon>Peracarida</taxon>
        <taxon>Amphipoda</taxon>
        <taxon>Senticaudata</taxon>
        <taxon>Talitrida</taxon>
        <taxon>Talitroidea</taxon>
        <taxon>Hyalellidae</taxon>
        <taxon>Hyalella</taxon>
    </lineage>
</organism>
<dbReference type="SMART" id="SM00192">
    <property type="entry name" value="LDLa"/>
    <property type="match status" value="3"/>
</dbReference>
<name>A0A8B7P778_HYAAZ</name>
<evidence type="ECO:0000256" key="4">
    <source>
        <dbReference type="ARBA" id="ARBA00022989"/>
    </source>
</evidence>
<evidence type="ECO:0000256" key="7">
    <source>
        <dbReference type="PROSITE-ProRule" id="PRU00124"/>
    </source>
</evidence>
<dbReference type="SUPFAM" id="SSF57424">
    <property type="entry name" value="LDL receptor-like module"/>
    <property type="match status" value="3"/>
</dbReference>
<evidence type="ECO:0000256" key="5">
    <source>
        <dbReference type="ARBA" id="ARBA00023136"/>
    </source>
</evidence>
<dbReference type="PANTHER" id="PTHR24270">
    <property type="entry name" value="LOW-DENSITY LIPOPROTEIN RECEPTOR-RELATED"/>
    <property type="match status" value="1"/>
</dbReference>
<dbReference type="Gene3D" id="4.10.400.10">
    <property type="entry name" value="Low-density Lipoprotein Receptor"/>
    <property type="match status" value="3"/>
</dbReference>
<evidence type="ECO:0000256" key="8">
    <source>
        <dbReference type="SAM" id="SignalP"/>
    </source>
</evidence>
<dbReference type="PRINTS" id="PR00261">
    <property type="entry name" value="LDLRECEPTOR"/>
</dbReference>
<keyword evidence="8" id="KW-0732">Signal</keyword>
<keyword evidence="9" id="KW-1185">Reference proteome</keyword>
<protein>
    <submittedName>
        <fullName evidence="10">Very low-density lipoprotein receptor</fullName>
    </submittedName>
</protein>
<keyword evidence="5" id="KW-0472">Membrane</keyword>
<keyword evidence="4" id="KW-1133">Transmembrane helix</keyword>
<dbReference type="AlphaFoldDB" id="A0A8B7P778"/>
<feature type="chain" id="PRO_5038007906" evidence="8">
    <location>
        <begin position="27"/>
        <end position="190"/>
    </location>
</feature>
<proteinExistence type="predicted"/>
<comment type="subcellular location">
    <subcellularLocation>
        <location evidence="1">Membrane</location>
        <topology evidence="1">Single-pass membrane protein</topology>
    </subcellularLocation>
</comment>
<dbReference type="GeneID" id="108677910"/>
<evidence type="ECO:0000313" key="10">
    <source>
        <dbReference type="RefSeq" id="XP_018021717.2"/>
    </source>
</evidence>
<keyword evidence="6 7" id="KW-1015">Disulfide bond</keyword>
<dbReference type="InterPro" id="IPR050685">
    <property type="entry name" value="LDLR"/>
</dbReference>
<dbReference type="PROSITE" id="PS50068">
    <property type="entry name" value="LDLRA_2"/>
    <property type="match status" value="3"/>
</dbReference>
<dbReference type="CDD" id="cd00112">
    <property type="entry name" value="LDLa"/>
    <property type="match status" value="3"/>
</dbReference>
<dbReference type="InterPro" id="IPR036055">
    <property type="entry name" value="LDL_receptor-like_sf"/>
</dbReference>
<dbReference type="GO" id="GO:0016192">
    <property type="term" value="P:vesicle-mediated transport"/>
    <property type="evidence" value="ECO:0007669"/>
    <property type="project" value="UniProtKB-ARBA"/>
</dbReference>
<accession>A0A8B7P778</accession>
<dbReference type="RefSeq" id="XP_018021717.2">
    <property type="nucleotide sequence ID" value="XM_018166228.2"/>
</dbReference>
<evidence type="ECO:0000313" key="9">
    <source>
        <dbReference type="Proteomes" id="UP000694843"/>
    </source>
</evidence>
<keyword evidence="3" id="KW-0677">Repeat</keyword>
<dbReference type="GO" id="GO:0016020">
    <property type="term" value="C:membrane"/>
    <property type="evidence" value="ECO:0007669"/>
    <property type="project" value="UniProtKB-SubCell"/>
</dbReference>
<keyword evidence="2" id="KW-0812">Transmembrane</keyword>
<gene>
    <name evidence="10" type="primary">LOC108677910</name>
</gene>
<dbReference type="KEGG" id="hazt:108677910"/>
<evidence type="ECO:0000256" key="2">
    <source>
        <dbReference type="ARBA" id="ARBA00022692"/>
    </source>
</evidence>